<sequence length="111" mass="12482">MNTLLTIDGHPIRQFFGDLYCLNDLHKASGGDDRLKPPFWIRNKSTQKIIAGVEKLRPVAIHVIHGGDLSGTYASKELVFAYAIWISPDFYIRVISECPQIFSLQGNNHGQ</sequence>
<keyword evidence="2" id="KW-0238">DNA-binding</keyword>
<dbReference type="Pfam" id="PF04383">
    <property type="entry name" value="KilA-N"/>
    <property type="match status" value="1"/>
</dbReference>
<feature type="domain" description="KilA-N" evidence="1">
    <location>
        <begin position="1"/>
        <end position="101"/>
    </location>
</feature>
<name>A0A7U5STS8_YEREN</name>
<evidence type="ECO:0000259" key="1">
    <source>
        <dbReference type="PROSITE" id="PS51301"/>
    </source>
</evidence>
<dbReference type="Proteomes" id="UP000230961">
    <property type="component" value="Chromosome"/>
</dbReference>
<reference evidence="2 3" key="1">
    <citation type="submission" date="2017-11" db="EMBL/GenBank/DDBJ databases">
        <title>The complete genome sequence and comparative genome analysis of Yersinia enterocolitica strain LC20.</title>
        <authorList>
            <person name="Shi G."/>
            <person name="Su M."/>
            <person name="Liang J."/>
            <person name="Gu W."/>
            <person name="Xiao Y."/>
            <person name="Zhang Z."/>
            <person name="Qiu H."/>
            <person name="Duan R."/>
            <person name="Zhang Z."/>
            <person name="Li Y."/>
            <person name="Zhang X."/>
            <person name="Ling Y."/>
            <person name="Song L."/>
            <person name="Chen M."/>
            <person name="Zhao Y."/>
            <person name="Wu J."/>
            <person name="Jing H."/>
            <person name="Xiao J."/>
            <person name="Wang X."/>
        </authorList>
    </citation>
    <scope>NUCLEOTIDE SEQUENCE [LARGE SCALE GENOMIC DNA]</scope>
    <source>
        <strain evidence="2 3">LC20</strain>
    </source>
</reference>
<dbReference type="InterPro" id="IPR017880">
    <property type="entry name" value="KilA_N"/>
</dbReference>
<proteinExistence type="predicted"/>
<accession>A0A7U5STS8</accession>
<dbReference type="KEGG" id="yel:LC20_08390"/>
<dbReference type="PROSITE" id="PS51301">
    <property type="entry name" value="KILA_N"/>
    <property type="match status" value="1"/>
</dbReference>
<evidence type="ECO:0000313" key="3">
    <source>
        <dbReference type="Proteomes" id="UP000230961"/>
    </source>
</evidence>
<organism evidence="2 3">
    <name type="scientific">Yersinia enterocolitica LC20</name>
    <dbReference type="NCBI Taxonomy" id="1443113"/>
    <lineage>
        <taxon>Bacteria</taxon>
        <taxon>Pseudomonadati</taxon>
        <taxon>Pseudomonadota</taxon>
        <taxon>Gammaproteobacteria</taxon>
        <taxon>Enterobacterales</taxon>
        <taxon>Yersiniaceae</taxon>
        <taxon>Yersinia</taxon>
    </lineage>
</organism>
<dbReference type="SMART" id="SM01252">
    <property type="entry name" value="KilA-N"/>
    <property type="match status" value="1"/>
</dbReference>
<dbReference type="AlphaFoldDB" id="A0A7U5STS8"/>
<dbReference type="InterPro" id="IPR018004">
    <property type="entry name" value="KilA/APSES_HTH"/>
</dbReference>
<dbReference type="EMBL" id="CP007448">
    <property type="protein sequence ID" value="ATX62936.1"/>
    <property type="molecule type" value="Genomic_DNA"/>
</dbReference>
<evidence type="ECO:0000313" key="2">
    <source>
        <dbReference type="EMBL" id="ATX62936.1"/>
    </source>
</evidence>
<dbReference type="GO" id="GO:0003677">
    <property type="term" value="F:DNA binding"/>
    <property type="evidence" value="ECO:0007669"/>
    <property type="project" value="UniProtKB-KW"/>
</dbReference>
<protein>
    <submittedName>
        <fullName evidence="2">DNA-binding protein</fullName>
    </submittedName>
</protein>
<gene>
    <name evidence="2" type="ORF">LC20_08390</name>
</gene>